<accession>A0A2P6V9F0</accession>
<name>A0A2P6V9F0_9CHLO</name>
<dbReference type="Proteomes" id="UP000239649">
    <property type="component" value="Unassembled WGS sequence"/>
</dbReference>
<dbReference type="InterPro" id="IPR013830">
    <property type="entry name" value="SGNH_hydro"/>
</dbReference>
<proteinExistence type="predicted"/>
<dbReference type="EMBL" id="LHPF02000018">
    <property type="protein sequence ID" value="PSC70716.1"/>
    <property type="molecule type" value="Genomic_DNA"/>
</dbReference>
<feature type="domain" description="SGNH hydrolase-type esterase" evidence="1">
    <location>
        <begin position="24"/>
        <end position="214"/>
    </location>
</feature>
<sequence length="231" mass="24586">MEAHQRLAAEAAAARESGGLDVMAFGDSIMEAFRGQSLGMPAGEAYAGNRAAWDKAMEGRKAGVFALAGDQAVHLLWRLAEGEGPEGLNPKVITLMICTNDLAHLTHVYPGSDARVGHIISLAVQQVVAELRLQAPQATLVVFALLPLQPMMLGSAQRQFDGVLAAANREIWAFVEGQASRDLRFKDCGPRFLTTDGSVNFELMPDGVHPAGPGGEALLQCMLEEVDPLLG</sequence>
<evidence type="ECO:0000313" key="3">
    <source>
        <dbReference type="Proteomes" id="UP000239649"/>
    </source>
</evidence>
<dbReference type="Gene3D" id="3.40.50.1110">
    <property type="entry name" value="SGNH hydrolase"/>
    <property type="match status" value="1"/>
</dbReference>
<organism evidence="2 3">
    <name type="scientific">Micractinium conductrix</name>
    <dbReference type="NCBI Taxonomy" id="554055"/>
    <lineage>
        <taxon>Eukaryota</taxon>
        <taxon>Viridiplantae</taxon>
        <taxon>Chlorophyta</taxon>
        <taxon>core chlorophytes</taxon>
        <taxon>Trebouxiophyceae</taxon>
        <taxon>Chlorellales</taxon>
        <taxon>Chlorellaceae</taxon>
        <taxon>Chlorella clade</taxon>
        <taxon>Micractinium</taxon>
    </lineage>
</organism>
<evidence type="ECO:0000313" key="2">
    <source>
        <dbReference type="EMBL" id="PSC70716.1"/>
    </source>
</evidence>
<dbReference type="InterPro" id="IPR036514">
    <property type="entry name" value="SGNH_hydro_sf"/>
</dbReference>
<gene>
    <name evidence="2" type="ORF">C2E20_5832</name>
</gene>
<dbReference type="GO" id="GO:0016787">
    <property type="term" value="F:hydrolase activity"/>
    <property type="evidence" value="ECO:0007669"/>
    <property type="project" value="UniProtKB-KW"/>
</dbReference>
<dbReference type="OrthoDB" id="505607at2759"/>
<keyword evidence="3" id="KW-1185">Reference proteome</keyword>
<evidence type="ECO:0000259" key="1">
    <source>
        <dbReference type="Pfam" id="PF13472"/>
    </source>
</evidence>
<keyword evidence="2" id="KW-0378">Hydrolase</keyword>
<dbReference type="AlphaFoldDB" id="A0A2P6V9F0"/>
<dbReference type="Pfam" id="PF13472">
    <property type="entry name" value="Lipase_GDSL_2"/>
    <property type="match status" value="1"/>
</dbReference>
<protein>
    <submittedName>
        <fullName evidence="2">SGNH hydrolase</fullName>
    </submittedName>
</protein>
<dbReference type="SUPFAM" id="SSF52266">
    <property type="entry name" value="SGNH hydrolase"/>
    <property type="match status" value="1"/>
</dbReference>
<comment type="caution">
    <text evidence="2">The sequence shown here is derived from an EMBL/GenBank/DDBJ whole genome shotgun (WGS) entry which is preliminary data.</text>
</comment>
<reference evidence="2 3" key="1">
    <citation type="journal article" date="2018" name="Plant J.">
        <title>Genome sequences of Chlorella sorokiniana UTEX 1602 and Micractinium conductrix SAG 241.80: implications to maltose excretion by a green alga.</title>
        <authorList>
            <person name="Arriola M.B."/>
            <person name="Velmurugan N."/>
            <person name="Zhang Y."/>
            <person name="Plunkett M.H."/>
            <person name="Hondzo H."/>
            <person name="Barney B.M."/>
        </authorList>
    </citation>
    <scope>NUCLEOTIDE SEQUENCE [LARGE SCALE GENOMIC DNA]</scope>
    <source>
        <strain evidence="2 3">SAG 241.80</strain>
    </source>
</reference>